<evidence type="ECO:0000313" key="2">
    <source>
        <dbReference type="EMBL" id="OAO89666.1"/>
    </source>
</evidence>
<proteinExistence type="predicted"/>
<gene>
    <name evidence="2" type="ordered locus">AXX17_At5g28590</name>
</gene>
<reference evidence="3" key="1">
    <citation type="journal article" date="2016" name="Proc. Natl. Acad. Sci. U.S.A.">
        <title>Chromosome-level assembly of Arabidopsis thaliana Ler reveals the extent of translocation and inversion polymorphisms.</title>
        <authorList>
            <person name="Zapata L."/>
            <person name="Ding J."/>
            <person name="Willing E.M."/>
            <person name="Hartwig B."/>
            <person name="Bezdan D."/>
            <person name="Jiao W.B."/>
            <person name="Patel V."/>
            <person name="Velikkakam James G."/>
            <person name="Koornneef M."/>
            <person name="Ossowski S."/>
            <person name="Schneeberger K."/>
        </authorList>
    </citation>
    <scope>NUCLEOTIDE SEQUENCE [LARGE SCALE GENOMIC DNA]</scope>
    <source>
        <strain evidence="3">cv. Landsberg erecta</strain>
    </source>
</reference>
<name>A0A178U6Y6_ARATH</name>
<evidence type="ECO:0000313" key="3">
    <source>
        <dbReference type="Proteomes" id="UP000078284"/>
    </source>
</evidence>
<evidence type="ECO:0000256" key="1">
    <source>
        <dbReference type="SAM" id="MobiDB-lite"/>
    </source>
</evidence>
<dbReference type="AlphaFoldDB" id="A0A178U6Y6"/>
<feature type="compositionally biased region" description="Basic and acidic residues" evidence="1">
    <location>
        <begin position="94"/>
        <end position="111"/>
    </location>
</feature>
<dbReference type="EMBL" id="LUHQ01000005">
    <property type="protein sequence ID" value="OAO89666.1"/>
    <property type="molecule type" value="Genomic_DNA"/>
</dbReference>
<comment type="caution">
    <text evidence="2">The sequence shown here is derived from an EMBL/GenBank/DDBJ whole genome shotgun (WGS) entry which is preliminary data.</text>
</comment>
<sequence length="145" mass="16673">MSESVHPYLASSTISPNEAQLTVQEARLLPSAIFGERKHLGKPHIWNESISVEEGRDLVCRRLRGGEPPWRRTIRGGGGRREKGRDGNNAFQTKAERGYDHRVRETQREKERKKEAPLMANQLLHHLPIPFPLHRHFYLQNAAVL</sequence>
<accession>A0A178U6Y6</accession>
<protein>
    <submittedName>
        <fullName evidence="2">Uncharacterized protein</fullName>
    </submittedName>
</protein>
<feature type="region of interest" description="Disordered" evidence="1">
    <location>
        <begin position="69"/>
        <end position="111"/>
    </location>
</feature>
<dbReference type="Proteomes" id="UP000078284">
    <property type="component" value="Chromosome 5"/>
</dbReference>
<organism evidence="2 3">
    <name type="scientific">Arabidopsis thaliana</name>
    <name type="common">Mouse-ear cress</name>
    <dbReference type="NCBI Taxonomy" id="3702"/>
    <lineage>
        <taxon>Eukaryota</taxon>
        <taxon>Viridiplantae</taxon>
        <taxon>Streptophyta</taxon>
        <taxon>Embryophyta</taxon>
        <taxon>Tracheophyta</taxon>
        <taxon>Spermatophyta</taxon>
        <taxon>Magnoliopsida</taxon>
        <taxon>eudicotyledons</taxon>
        <taxon>Gunneridae</taxon>
        <taxon>Pentapetalae</taxon>
        <taxon>rosids</taxon>
        <taxon>malvids</taxon>
        <taxon>Brassicales</taxon>
        <taxon>Brassicaceae</taxon>
        <taxon>Camelineae</taxon>
        <taxon>Arabidopsis</taxon>
    </lineage>
</organism>